<dbReference type="InterPro" id="IPR036291">
    <property type="entry name" value="NAD(P)-bd_dom_sf"/>
</dbReference>
<dbReference type="Gene3D" id="3.40.50.720">
    <property type="entry name" value="NAD(P)-binding Rossmann-like Domain"/>
    <property type="match status" value="1"/>
</dbReference>
<dbReference type="InterPro" id="IPR020904">
    <property type="entry name" value="Sc_DH/Rdtase_CS"/>
</dbReference>
<dbReference type="STRING" id="65357.A0A024GF62"/>
<keyword evidence="8" id="KW-1185">Reference proteome</keyword>
<dbReference type="PANTHER" id="PTHR43899:SF13">
    <property type="entry name" value="RH59310P"/>
    <property type="match status" value="1"/>
</dbReference>
<keyword evidence="6" id="KW-0812">Transmembrane</keyword>
<organism evidence="7 8">
    <name type="scientific">Albugo candida</name>
    <dbReference type="NCBI Taxonomy" id="65357"/>
    <lineage>
        <taxon>Eukaryota</taxon>
        <taxon>Sar</taxon>
        <taxon>Stramenopiles</taxon>
        <taxon>Oomycota</taxon>
        <taxon>Peronosporomycetes</taxon>
        <taxon>Albuginales</taxon>
        <taxon>Albuginaceae</taxon>
        <taxon>Albugo</taxon>
    </lineage>
</organism>
<evidence type="ECO:0000256" key="5">
    <source>
        <dbReference type="RuleBase" id="RU000363"/>
    </source>
</evidence>
<dbReference type="PROSITE" id="PS00061">
    <property type="entry name" value="ADH_SHORT"/>
    <property type="match status" value="1"/>
</dbReference>
<gene>
    <name evidence="7" type="ORF">BN9_064060</name>
</gene>
<evidence type="ECO:0000256" key="4">
    <source>
        <dbReference type="ARBA" id="ARBA00023002"/>
    </source>
</evidence>
<dbReference type="SUPFAM" id="SSF51735">
    <property type="entry name" value="NAD(P)-binding Rossmann-fold domains"/>
    <property type="match status" value="1"/>
</dbReference>
<dbReference type="GO" id="GO:0005783">
    <property type="term" value="C:endoplasmic reticulum"/>
    <property type="evidence" value="ECO:0007669"/>
    <property type="project" value="UniProtKB-SubCell"/>
</dbReference>
<evidence type="ECO:0000313" key="8">
    <source>
        <dbReference type="Proteomes" id="UP000053237"/>
    </source>
</evidence>
<reference evidence="7 8" key="1">
    <citation type="submission" date="2012-05" db="EMBL/GenBank/DDBJ databases">
        <title>Recombination and specialization in a pathogen metapopulation.</title>
        <authorList>
            <person name="Gardiner A."/>
            <person name="Kemen E."/>
            <person name="Schultz-Larsen T."/>
            <person name="MacLean D."/>
            <person name="Van Oosterhout C."/>
            <person name="Jones J.D.G."/>
        </authorList>
    </citation>
    <scope>NUCLEOTIDE SEQUENCE [LARGE SCALE GENOMIC DNA]</scope>
    <source>
        <strain evidence="7 8">Ac Nc2</strain>
    </source>
</reference>
<dbReference type="EMBL" id="CAIX01000100">
    <property type="protein sequence ID" value="CCI45509.1"/>
    <property type="molecule type" value="Genomic_DNA"/>
</dbReference>
<comment type="similarity">
    <text evidence="2 5">Belongs to the short-chain dehydrogenases/reductases (SDR) family.</text>
</comment>
<dbReference type="Proteomes" id="UP000053237">
    <property type="component" value="Unassembled WGS sequence"/>
</dbReference>
<keyword evidence="3" id="KW-0521">NADP</keyword>
<dbReference type="InterPro" id="IPR002347">
    <property type="entry name" value="SDR_fam"/>
</dbReference>
<dbReference type="PANTHER" id="PTHR43899">
    <property type="entry name" value="RH59310P"/>
    <property type="match status" value="1"/>
</dbReference>
<comment type="caution">
    <text evidence="7">The sequence shown here is derived from an EMBL/GenBank/DDBJ whole genome shotgun (WGS) entry which is preliminary data.</text>
</comment>
<dbReference type="GO" id="GO:0016491">
    <property type="term" value="F:oxidoreductase activity"/>
    <property type="evidence" value="ECO:0007669"/>
    <property type="project" value="UniProtKB-KW"/>
</dbReference>
<evidence type="ECO:0000256" key="1">
    <source>
        <dbReference type="ARBA" id="ARBA00004240"/>
    </source>
</evidence>
<proteinExistence type="inferred from homology"/>
<dbReference type="AlphaFoldDB" id="A0A024GF62"/>
<keyword evidence="4" id="KW-0560">Oxidoreductase</keyword>
<dbReference type="PRINTS" id="PR00080">
    <property type="entry name" value="SDRFAMILY"/>
</dbReference>
<evidence type="ECO:0008006" key="9">
    <source>
        <dbReference type="Google" id="ProtNLM"/>
    </source>
</evidence>
<sequence>MLSNVYNALAIAGGALVTYDVARFVWLLYVFLLRPSKQVKSFGKWAVVTGATDGIGKALAIGLAKRGMNVLLISRTKERLENVRDAILADSAGTQVKILTVDFNSIEQLDVQKSIQTALSEINDVGVLINNVGVSNDYPEFFDQISMEHHLRLLHVNVSAATIMTKLVLPGMSTRKRGVILNLSSGSASLCVPLLSVYAATKSYVEHLSVCLASEYEDKNVHIQCHNPMFVSTKLAGMRNSTFFVPSPKTYAEAALANLGYETVFSPYWPHALQLWVFKCLPVRLWSKMSKAALLSTRKRAMRKLEKKAN</sequence>
<protein>
    <recommendedName>
        <fullName evidence="9">Steroid dehydrogenase</fullName>
    </recommendedName>
</protein>
<dbReference type="FunFam" id="3.40.50.720:FF:000137">
    <property type="entry name" value="Hydroxysteroid (17-beta) dehydrogenase 3"/>
    <property type="match status" value="1"/>
</dbReference>
<dbReference type="FunCoup" id="A0A024GF62">
    <property type="interactions" value="101"/>
</dbReference>
<dbReference type="PRINTS" id="PR00081">
    <property type="entry name" value="GDHRDH"/>
</dbReference>
<evidence type="ECO:0000256" key="3">
    <source>
        <dbReference type="ARBA" id="ARBA00022857"/>
    </source>
</evidence>
<dbReference type="OrthoDB" id="1393670at2759"/>
<keyword evidence="6" id="KW-1133">Transmembrane helix</keyword>
<name>A0A024GF62_9STRA</name>
<dbReference type="CDD" id="cd05356">
    <property type="entry name" value="17beta-HSD1_like_SDR_c"/>
    <property type="match status" value="1"/>
</dbReference>
<dbReference type="InterPro" id="IPR051019">
    <property type="entry name" value="VLCFA-Steroid_DH"/>
</dbReference>
<evidence type="ECO:0000313" key="7">
    <source>
        <dbReference type="EMBL" id="CCI45509.1"/>
    </source>
</evidence>
<comment type="subcellular location">
    <subcellularLocation>
        <location evidence="1">Endoplasmic reticulum</location>
    </subcellularLocation>
</comment>
<evidence type="ECO:0000256" key="2">
    <source>
        <dbReference type="ARBA" id="ARBA00006484"/>
    </source>
</evidence>
<accession>A0A024GF62</accession>
<dbReference type="InParanoid" id="A0A024GF62"/>
<evidence type="ECO:0000256" key="6">
    <source>
        <dbReference type="SAM" id="Phobius"/>
    </source>
</evidence>
<feature type="transmembrane region" description="Helical" evidence="6">
    <location>
        <begin position="6"/>
        <end position="32"/>
    </location>
</feature>
<dbReference type="PIRSF" id="PIRSF000126">
    <property type="entry name" value="11-beta-HSD1"/>
    <property type="match status" value="1"/>
</dbReference>
<dbReference type="Pfam" id="PF00106">
    <property type="entry name" value="adh_short"/>
    <property type="match status" value="1"/>
</dbReference>
<keyword evidence="6" id="KW-0472">Membrane</keyword>